<evidence type="ECO:0000313" key="2">
    <source>
        <dbReference type="Proteomes" id="UP001164929"/>
    </source>
</evidence>
<proteinExistence type="predicted"/>
<sequence length="187" mass="20595">MAVDCQTRGEAFNQVRAAMPASQVRVLWMVNVEVENPAGGKLSNIMHFMPKNAAPDQKLEAMRACNPQTARHRIKLSRNTRTVNRTGKLTGYKLVPGSICLPLAGFSGYVCVWDHTCSSVGRVDGLAGDALRLYDYAGVCGMQPHGFFNCSPARMDVPPSTMRIGCQRLMMFKDNGKALDDEDQKKI</sequence>
<dbReference type="AlphaFoldDB" id="A0AAD6M8K9"/>
<comment type="caution">
    <text evidence="1">The sequence shown here is derived from an EMBL/GenBank/DDBJ whole genome shotgun (WGS) entry which is preliminary data.</text>
</comment>
<reference evidence="1" key="1">
    <citation type="journal article" date="2023" name="Mol. Ecol. Resour.">
        <title>Chromosome-level genome assembly of a triploid poplar Populus alba 'Berolinensis'.</title>
        <authorList>
            <person name="Chen S."/>
            <person name="Yu Y."/>
            <person name="Wang X."/>
            <person name="Wang S."/>
            <person name="Zhang T."/>
            <person name="Zhou Y."/>
            <person name="He R."/>
            <person name="Meng N."/>
            <person name="Wang Y."/>
            <person name="Liu W."/>
            <person name="Liu Z."/>
            <person name="Liu J."/>
            <person name="Guo Q."/>
            <person name="Huang H."/>
            <person name="Sederoff R.R."/>
            <person name="Wang G."/>
            <person name="Qu G."/>
            <person name="Chen S."/>
        </authorList>
    </citation>
    <scope>NUCLEOTIDE SEQUENCE</scope>
    <source>
        <strain evidence="1">SC-2020</strain>
    </source>
</reference>
<protein>
    <submittedName>
        <fullName evidence="1">Uncharacterized protein</fullName>
    </submittedName>
</protein>
<evidence type="ECO:0000313" key="1">
    <source>
        <dbReference type="EMBL" id="KAJ6980637.1"/>
    </source>
</evidence>
<keyword evidence="2" id="KW-1185">Reference proteome</keyword>
<dbReference type="Proteomes" id="UP001164929">
    <property type="component" value="Chromosome 11"/>
</dbReference>
<organism evidence="1 2">
    <name type="scientific">Populus alba x Populus x berolinensis</name>
    <dbReference type="NCBI Taxonomy" id="444605"/>
    <lineage>
        <taxon>Eukaryota</taxon>
        <taxon>Viridiplantae</taxon>
        <taxon>Streptophyta</taxon>
        <taxon>Embryophyta</taxon>
        <taxon>Tracheophyta</taxon>
        <taxon>Spermatophyta</taxon>
        <taxon>Magnoliopsida</taxon>
        <taxon>eudicotyledons</taxon>
        <taxon>Gunneridae</taxon>
        <taxon>Pentapetalae</taxon>
        <taxon>rosids</taxon>
        <taxon>fabids</taxon>
        <taxon>Malpighiales</taxon>
        <taxon>Salicaceae</taxon>
        <taxon>Saliceae</taxon>
        <taxon>Populus</taxon>
    </lineage>
</organism>
<accession>A0AAD6M8K9</accession>
<dbReference type="EMBL" id="JAQIZT010000011">
    <property type="protein sequence ID" value="KAJ6980637.1"/>
    <property type="molecule type" value="Genomic_DNA"/>
</dbReference>
<name>A0AAD6M8K9_9ROSI</name>
<gene>
    <name evidence="1" type="ORF">NC653_028446</name>
</gene>